<dbReference type="PANTHER" id="PTHR43327">
    <property type="entry name" value="STOMATIN-LIKE PROTEIN 2, MITOCHONDRIAL"/>
    <property type="match status" value="1"/>
</dbReference>
<gene>
    <name evidence="3" type="ORF">G3M56_004855</name>
</gene>
<name>A0A6B3LFC0_9BACT</name>
<accession>A0A6B3LFC0</accession>
<feature type="domain" description="Band 7" evidence="2">
    <location>
        <begin position="20"/>
        <end position="233"/>
    </location>
</feature>
<dbReference type="PANTHER" id="PTHR43327:SF47">
    <property type="entry name" value="BAND 7 PROTEIN"/>
    <property type="match status" value="1"/>
</dbReference>
<sequence length="321" mass="35177">MEIVLIVLGMLVAAGIVLAFGVYTIGPTQRGVLASFGRAQRVGNQRIGDDPELGALLSDEEKARYDYPVIRVIKPGGPYFKWPWQKLTKVDMTIKTTDITWDPDIVQGSIESVTKDNLTVQISGQIRWRPCERNLYAYVYGVKNPPAHIMGYFVSVLRDRIATFSNSDAELPNGEVVEGISINDLRKNLSTINQYMEESCVKTAARYGIELDAALITTIDPPSEVDEALASINTTSNNVAAEISQAKAEADQTLKMAEQAVQIAENRANAEAAPLLELSETLTQMYQNGGRPALDSYLRNAAVPLREKASQTLISTNPNNA</sequence>
<protein>
    <submittedName>
        <fullName evidence="3">SPFH domain-containing protein</fullName>
    </submittedName>
</protein>
<dbReference type="InterPro" id="IPR050710">
    <property type="entry name" value="Band7/mec-2_domain"/>
</dbReference>
<evidence type="ECO:0000256" key="1">
    <source>
        <dbReference type="ARBA" id="ARBA00004167"/>
    </source>
</evidence>
<dbReference type="KEGG" id="soa:G3M56_004855"/>
<dbReference type="RefSeq" id="WP_164365588.1">
    <property type="nucleotide sequence ID" value="NZ_CP066776.1"/>
</dbReference>
<evidence type="ECO:0000313" key="3">
    <source>
        <dbReference type="EMBL" id="QQL45912.1"/>
    </source>
</evidence>
<dbReference type="SMART" id="SM00244">
    <property type="entry name" value="PHB"/>
    <property type="match status" value="1"/>
</dbReference>
<comment type="subcellular location">
    <subcellularLocation>
        <location evidence="1">Membrane</location>
        <topology evidence="1">Single-pass membrane protein</topology>
    </subcellularLocation>
</comment>
<reference evidence="3 4" key="1">
    <citation type="submission" date="2020-12" db="EMBL/GenBank/DDBJ databases">
        <title>Sulforoseuscoccus oceanibium gen. nov., sp. nov., a representative of the phylum Verrucomicrobia with special cytoplasmic membrane, and proposal of Sulforoseuscoccusaceae fam. nov.</title>
        <authorList>
            <person name="Xi F."/>
        </authorList>
    </citation>
    <scope>NUCLEOTIDE SEQUENCE [LARGE SCALE GENOMIC DNA]</scope>
    <source>
        <strain evidence="3 4">T37</strain>
    </source>
</reference>
<dbReference type="SUPFAM" id="SSF117892">
    <property type="entry name" value="Band 7/SPFH domain"/>
    <property type="match status" value="1"/>
</dbReference>
<dbReference type="Gene3D" id="3.30.479.30">
    <property type="entry name" value="Band 7 domain"/>
    <property type="match status" value="1"/>
</dbReference>
<proteinExistence type="predicted"/>
<evidence type="ECO:0000313" key="4">
    <source>
        <dbReference type="Proteomes" id="UP000475117"/>
    </source>
</evidence>
<evidence type="ECO:0000259" key="2">
    <source>
        <dbReference type="SMART" id="SM00244"/>
    </source>
</evidence>
<dbReference type="GO" id="GO:0016020">
    <property type="term" value="C:membrane"/>
    <property type="evidence" value="ECO:0007669"/>
    <property type="project" value="UniProtKB-SubCell"/>
</dbReference>
<organism evidence="3 4">
    <name type="scientific">Sulfuriroseicoccus oceanibius</name>
    <dbReference type="NCBI Taxonomy" id="2707525"/>
    <lineage>
        <taxon>Bacteria</taxon>
        <taxon>Pseudomonadati</taxon>
        <taxon>Verrucomicrobiota</taxon>
        <taxon>Verrucomicrobiia</taxon>
        <taxon>Verrucomicrobiales</taxon>
        <taxon>Verrucomicrobiaceae</taxon>
        <taxon>Sulfuriroseicoccus</taxon>
    </lineage>
</organism>
<dbReference type="InterPro" id="IPR036013">
    <property type="entry name" value="Band_7/SPFH_dom_sf"/>
</dbReference>
<dbReference type="EMBL" id="CP066776">
    <property type="protein sequence ID" value="QQL45912.1"/>
    <property type="molecule type" value="Genomic_DNA"/>
</dbReference>
<dbReference type="AlphaFoldDB" id="A0A6B3LFC0"/>
<dbReference type="Pfam" id="PF01145">
    <property type="entry name" value="Band_7"/>
    <property type="match status" value="1"/>
</dbReference>
<keyword evidence="4" id="KW-1185">Reference proteome</keyword>
<dbReference type="Proteomes" id="UP000475117">
    <property type="component" value="Chromosome"/>
</dbReference>
<dbReference type="InterPro" id="IPR001107">
    <property type="entry name" value="Band_7"/>
</dbReference>